<comment type="caution">
    <text evidence="2">The sequence shown here is derived from an EMBL/GenBank/DDBJ whole genome shotgun (WGS) entry which is preliminary data.</text>
</comment>
<reference evidence="3" key="1">
    <citation type="journal article" date="2019" name="Int. J. Syst. Evol. Microbiol.">
        <title>The Global Catalogue of Microorganisms (GCM) 10K type strain sequencing project: providing services to taxonomists for standard genome sequencing and annotation.</title>
        <authorList>
            <consortium name="The Broad Institute Genomics Platform"/>
            <consortium name="The Broad Institute Genome Sequencing Center for Infectious Disease"/>
            <person name="Wu L."/>
            <person name="Ma J."/>
        </authorList>
    </citation>
    <scope>NUCLEOTIDE SEQUENCE [LARGE SCALE GENOMIC DNA]</scope>
    <source>
        <strain evidence="3">CCM 8691</strain>
    </source>
</reference>
<gene>
    <name evidence="2" type="ORF">ACFOWA_00980</name>
</gene>
<sequence length="102" mass="11421">MLSSFLGKESDADNSDQNNKIMNALGPVMAEHWPKIEPYANKAFAAAQDDATFETLARKVYPWLPMVVRLAIKEEKFVSFTLEHKGPLLAKLAEVKSRQASK</sequence>
<proteinExistence type="predicted"/>
<dbReference type="EMBL" id="JBHSBW010000003">
    <property type="protein sequence ID" value="MFC4209732.1"/>
    <property type="molecule type" value="Genomic_DNA"/>
</dbReference>
<evidence type="ECO:0000313" key="2">
    <source>
        <dbReference type="EMBL" id="MFC4209732.1"/>
    </source>
</evidence>
<keyword evidence="3" id="KW-1185">Reference proteome</keyword>
<feature type="region of interest" description="Disordered" evidence="1">
    <location>
        <begin position="1"/>
        <end position="20"/>
    </location>
</feature>
<name>A0ABV8P6X9_9SPHI</name>
<organism evidence="2 3">
    <name type="scientific">Pedobacter lithocola</name>
    <dbReference type="NCBI Taxonomy" id="1908239"/>
    <lineage>
        <taxon>Bacteria</taxon>
        <taxon>Pseudomonadati</taxon>
        <taxon>Bacteroidota</taxon>
        <taxon>Sphingobacteriia</taxon>
        <taxon>Sphingobacteriales</taxon>
        <taxon>Sphingobacteriaceae</taxon>
        <taxon>Pedobacter</taxon>
    </lineage>
</organism>
<dbReference type="Proteomes" id="UP001595789">
    <property type="component" value="Unassembled WGS sequence"/>
</dbReference>
<protein>
    <submittedName>
        <fullName evidence="2">Uncharacterized protein</fullName>
    </submittedName>
</protein>
<evidence type="ECO:0000256" key="1">
    <source>
        <dbReference type="SAM" id="MobiDB-lite"/>
    </source>
</evidence>
<evidence type="ECO:0000313" key="3">
    <source>
        <dbReference type="Proteomes" id="UP001595789"/>
    </source>
</evidence>
<accession>A0ABV8P6X9</accession>
<dbReference type="RefSeq" id="WP_378980935.1">
    <property type="nucleotide sequence ID" value="NZ_JBHSBW010000003.1"/>
</dbReference>